<feature type="compositionally biased region" description="Low complexity" evidence="2">
    <location>
        <begin position="284"/>
        <end position="309"/>
    </location>
</feature>
<proteinExistence type="predicted"/>
<gene>
    <name evidence="4" type="ORF">SLS53_005765</name>
</gene>
<evidence type="ECO:0000313" key="5">
    <source>
        <dbReference type="Proteomes" id="UP001320245"/>
    </source>
</evidence>
<feature type="region of interest" description="Disordered" evidence="2">
    <location>
        <begin position="129"/>
        <end position="154"/>
    </location>
</feature>
<feature type="domain" description="Up-regulated during septation protein 1" evidence="3">
    <location>
        <begin position="57"/>
        <end position="104"/>
    </location>
</feature>
<evidence type="ECO:0000256" key="2">
    <source>
        <dbReference type="SAM" id="MobiDB-lite"/>
    </source>
</evidence>
<dbReference type="InterPro" id="IPR029191">
    <property type="entry name" value="Uds1"/>
</dbReference>
<name>A0AAN9UBI8_9PEZI</name>
<comment type="caution">
    <text evidence="4">The sequence shown here is derived from an EMBL/GenBank/DDBJ whole genome shotgun (WGS) entry which is preliminary data.</text>
</comment>
<organism evidence="4 5">
    <name type="scientific">Cytospora paraplurivora</name>
    <dbReference type="NCBI Taxonomy" id="2898453"/>
    <lineage>
        <taxon>Eukaryota</taxon>
        <taxon>Fungi</taxon>
        <taxon>Dikarya</taxon>
        <taxon>Ascomycota</taxon>
        <taxon>Pezizomycotina</taxon>
        <taxon>Sordariomycetes</taxon>
        <taxon>Sordariomycetidae</taxon>
        <taxon>Diaporthales</taxon>
        <taxon>Cytosporaceae</taxon>
        <taxon>Cytospora</taxon>
    </lineage>
</organism>
<evidence type="ECO:0000259" key="3">
    <source>
        <dbReference type="Pfam" id="PF15456"/>
    </source>
</evidence>
<feature type="region of interest" description="Disordered" evidence="2">
    <location>
        <begin position="284"/>
        <end position="314"/>
    </location>
</feature>
<sequence>MDQRRAFENLPKGWKAPDAIQMLQQSEIATLQTQAVQQAARFEIMRKEDVDSLSRHEPMLKQEEALAELDASIDEWVNRLEQAENRRTRIRQKLLEHVAAAVALPVPGAVGTCEELHIAMGIARPFTSNNISTPPRSPVKTSITPRTASSSPSPQRIIAHVPSTIFEQPFIEGLTAFGPEYDQPEEHQRPAGLKIGKAEGLLTAENRRAEVESIRIYAGEDIAALLVDVEQQMIRMSRAADHAAALQEEDSNISDIKRELHREHSHELLQGGVKTASSNASLNTAASTASSMTLPPSTYTPPTATSTTTGFKDQSPGEILLTNAVFKPKTAISR</sequence>
<feature type="coiled-coil region" evidence="1">
    <location>
        <begin position="59"/>
        <end position="100"/>
    </location>
</feature>
<dbReference type="AlphaFoldDB" id="A0AAN9UBI8"/>
<evidence type="ECO:0000256" key="1">
    <source>
        <dbReference type="SAM" id="Coils"/>
    </source>
</evidence>
<protein>
    <recommendedName>
        <fullName evidence="3">Up-regulated during septation protein 1 domain-containing protein</fullName>
    </recommendedName>
</protein>
<dbReference type="Proteomes" id="UP001320245">
    <property type="component" value="Unassembled WGS sequence"/>
</dbReference>
<keyword evidence="1" id="KW-0175">Coiled coil</keyword>
<accession>A0AAN9UBI8</accession>
<dbReference type="EMBL" id="JAJSPL020000023">
    <property type="protein sequence ID" value="KAK7739129.1"/>
    <property type="molecule type" value="Genomic_DNA"/>
</dbReference>
<keyword evidence="5" id="KW-1185">Reference proteome</keyword>
<dbReference type="Pfam" id="PF15456">
    <property type="entry name" value="Uds1"/>
    <property type="match status" value="1"/>
</dbReference>
<evidence type="ECO:0000313" key="4">
    <source>
        <dbReference type="EMBL" id="KAK7739129.1"/>
    </source>
</evidence>
<reference evidence="4 5" key="1">
    <citation type="journal article" date="2023" name="PLoS ONE">
        <title>Cytospora paraplurivora sp. nov. isolated from orchards with fruit tree decline syndrome in Ontario, Canada.</title>
        <authorList>
            <person name="Ilyukhin E."/>
            <person name="Nguyen H.D.T."/>
            <person name="Castle A.J."/>
            <person name="Ellouze W."/>
        </authorList>
    </citation>
    <scope>NUCLEOTIDE SEQUENCE [LARGE SCALE GENOMIC DNA]</scope>
    <source>
        <strain evidence="4 5">FDS-564</strain>
    </source>
</reference>